<name>A0ABD3XMG1_SINWO</name>
<evidence type="ECO:0000256" key="8">
    <source>
        <dbReference type="ARBA" id="ARBA00023136"/>
    </source>
</evidence>
<evidence type="ECO:0008006" key="13">
    <source>
        <dbReference type="Google" id="ProtNLM"/>
    </source>
</evidence>
<dbReference type="InterPro" id="IPR003406">
    <property type="entry name" value="Glyco_trans_14"/>
</dbReference>
<dbReference type="GO" id="GO:0016757">
    <property type="term" value="F:glycosyltransferase activity"/>
    <property type="evidence" value="ECO:0007669"/>
    <property type="project" value="UniProtKB-KW"/>
</dbReference>
<evidence type="ECO:0000256" key="7">
    <source>
        <dbReference type="ARBA" id="ARBA00022989"/>
    </source>
</evidence>
<evidence type="ECO:0000256" key="9">
    <source>
        <dbReference type="ARBA" id="ARBA00023180"/>
    </source>
</evidence>
<evidence type="ECO:0000256" key="2">
    <source>
        <dbReference type="ARBA" id="ARBA00004922"/>
    </source>
</evidence>
<accession>A0ABD3XMG1</accession>
<evidence type="ECO:0000256" key="5">
    <source>
        <dbReference type="ARBA" id="ARBA00022692"/>
    </source>
</evidence>
<comment type="similarity">
    <text evidence="10">Belongs to the glycosyltransferase 14 family.</text>
</comment>
<evidence type="ECO:0000256" key="4">
    <source>
        <dbReference type="ARBA" id="ARBA00022679"/>
    </source>
</evidence>
<reference evidence="11 12" key="1">
    <citation type="submission" date="2024-11" db="EMBL/GenBank/DDBJ databases">
        <title>Chromosome-level genome assembly of the freshwater bivalve Anodonta woodiana.</title>
        <authorList>
            <person name="Chen X."/>
        </authorList>
    </citation>
    <scope>NUCLEOTIDE SEQUENCE [LARGE SCALE GENOMIC DNA]</scope>
    <source>
        <strain evidence="11">MN2024</strain>
        <tissue evidence="11">Gills</tissue>
    </source>
</reference>
<gene>
    <name evidence="11" type="ORF">ACJMK2_026768</name>
</gene>
<dbReference type="Pfam" id="PF02485">
    <property type="entry name" value="Branch"/>
    <property type="match status" value="1"/>
</dbReference>
<evidence type="ECO:0000256" key="1">
    <source>
        <dbReference type="ARBA" id="ARBA00004606"/>
    </source>
</evidence>
<keyword evidence="4" id="KW-0808">Transferase</keyword>
<dbReference type="AlphaFoldDB" id="A0ABD3XMG1"/>
<protein>
    <recommendedName>
        <fullName evidence="13">Beta-1,3-galactosyl-O-glycosyl-glycoprotein beta-1,6-N-acetylglucosaminyltransferase</fullName>
    </recommendedName>
</protein>
<keyword evidence="8" id="KW-0472">Membrane</keyword>
<keyword evidence="9" id="KW-0325">Glycoprotein</keyword>
<comment type="subcellular location">
    <subcellularLocation>
        <location evidence="1">Membrane</location>
        <topology evidence="1">Single-pass type II membrane protein</topology>
    </subcellularLocation>
</comment>
<proteinExistence type="inferred from homology"/>
<keyword evidence="6" id="KW-0735">Signal-anchor</keyword>
<dbReference type="PANTHER" id="PTHR19297:SF185">
    <property type="entry name" value="BETA-1,3-GALACTOSYL-O-GLYCOSYL-GLYCOPROTEIN BETA-1,6-N-ACETYLGLUCOSAMINYLTRANSFERASE 3"/>
    <property type="match status" value="1"/>
</dbReference>
<dbReference type="EMBL" id="JBJQND010000002">
    <property type="protein sequence ID" value="KAL3886796.1"/>
    <property type="molecule type" value="Genomic_DNA"/>
</dbReference>
<comment type="caution">
    <text evidence="11">The sequence shown here is derived from an EMBL/GenBank/DDBJ whole genome shotgun (WGS) entry which is preliminary data.</text>
</comment>
<evidence type="ECO:0000256" key="3">
    <source>
        <dbReference type="ARBA" id="ARBA00022676"/>
    </source>
</evidence>
<keyword evidence="5" id="KW-0812">Transmembrane</keyword>
<keyword evidence="7" id="KW-1133">Transmembrane helix</keyword>
<dbReference type="Proteomes" id="UP001634394">
    <property type="component" value="Unassembled WGS sequence"/>
</dbReference>
<evidence type="ECO:0000256" key="10">
    <source>
        <dbReference type="ARBA" id="ARBA00038150"/>
    </source>
</evidence>
<dbReference type="GO" id="GO:0016020">
    <property type="term" value="C:membrane"/>
    <property type="evidence" value="ECO:0007669"/>
    <property type="project" value="UniProtKB-SubCell"/>
</dbReference>
<evidence type="ECO:0000313" key="11">
    <source>
        <dbReference type="EMBL" id="KAL3886796.1"/>
    </source>
</evidence>
<organism evidence="11 12">
    <name type="scientific">Sinanodonta woodiana</name>
    <name type="common">Chinese pond mussel</name>
    <name type="synonym">Anodonta woodiana</name>
    <dbReference type="NCBI Taxonomy" id="1069815"/>
    <lineage>
        <taxon>Eukaryota</taxon>
        <taxon>Metazoa</taxon>
        <taxon>Spiralia</taxon>
        <taxon>Lophotrochozoa</taxon>
        <taxon>Mollusca</taxon>
        <taxon>Bivalvia</taxon>
        <taxon>Autobranchia</taxon>
        <taxon>Heteroconchia</taxon>
        <taxon>Palaeoheterodonta</taxon>
        <taxon>Unionida</taxon>
        <taxon>Unionoidea</taxon>
        <taxon>Unionidae</taxon>
        <taxon>Unioninae</taxon>
        <taxon>Sinanodonta</taxon>
    </lineage>
</organism>
<comment type="pathway">
    <text evidence="2">Protein modification; protein glycosylation.</text>
</comment>
<sequence length="517" mass="59900">MMWSKSLGDYYRSKVTWFCLVIASLGSLYCYVVYIDTRLMPTSFNQNSSPKTNFYANRFRLIKDQFEPFGSNSNVNDTVIGTDNSIVVEDIQSLVRILKNLSNTKRNAIEKVVSKSLANIVGYEPSIPEGYVDRKEDEKYFTLPRIVPEVSCRNIFDGNQTELKKAEDIANKIPKSTLIESDYINMTKDCAKFRKDRGYIMSPLTHMEENFPIAFSLLLFKDVGQAERLLRAVYRPQNIYCIHVDEKSHDDVKKAVHGIASCFDNIFMTAKSFDVQWGTMTVLEPEFLCMTELWERSKKWKYFINLTGQEFPLKTNYELVHILQAYDGANDLEGTIKRANTDRWQKAGPPPHNITATKGAIHVIVNRDFVDYVIHNPIAQDFLNWTRNIDVPDETFFSSLNHNPQLGIRGSYKGEPETDPVLKPFIARFKNWGDGMFNWPCHGMRVRLICVFGVGDLPLLYSRPELFANKFYWNYQPFALDCMEELMYNRTRDEFLGILTFDPTFYRNLGFVKNKIS</sequence>
<evidence type="ECO:0000256" key="6">
    <source>
        <dbReference type="ARBA" id="ARBA00022968"/>
    </source>
</evidence>
<evidence type="ECO:0000313" key="12">
    <source>
        <dbReference type="Proteomes" id="UP001634394"/>
    </source>
</evidence>
<keyword evidence="3" id="KW-0328">Glycosyltransferase</keyword>
<dbReference type="PANTHER" id="PTHR19297">
    <property type="entry name" value="GLYCOSYLTRANSFERASE 14 FAMILY MEMBER"/>
    <property type="match status" value="1"/>
</dbReference>
<keyword evidence="12" id="KW-1185">Reference proteome</keyword>